<dbReference type="Proteomes" id="UP000747110">
    <property type="component" value="Unassembled WGS sequence"/>
</dbReference>
<dbReference type="Pfam" id="PF01554">
    <property type="entry name" value="MatE"/>
    <property type="match status" value="1"/>
</dbReference>
<dbReference type="GO" id="GO:0042910">
    <property type="term" value="F:xenobiotic transmembrane transporter activity"/>
    <property type="evidence" value="ECO:0007669"/>
    <property type="project" value="InterPro"/>
</dbReference>
<gene>
    <name evidence="2" type="ORF">Vretifemale_10177</name>
</gene>
<dbReference type="InterPro" id="IPR002528">
    <property type="entry name" value="MATE_fam"/>
</dbReference>
<reference evidence="2" key="1">
    <citation type="journal article" date="2021" name="Proc. Natl. Acad. Sci. U.S.A.">
        <title>Three genomes in the algal genus Volvox reveal the fate of a haploid sex-determining region after a transition to homothallism.</title>
        <authorList>
            <person name="Yamamoto K."/>
            <person name="Hamaji T."/>
            <person name="Kawai-Toyooka H."/>
            <person name="Matsuzaki R."/>
            <person name="Takahashi F."/>
            <person name="Nishimura Y."/>
            <person name="Kawachi M."/>
            <person name="Noguchi H."/>
            <person name="Minakuchi Y."/>
            <person name="Umen J.G."/>
            <person name="Toyoda A."/>
            <person name="Nozaki H."/>
        </authorList>
    </citation>
    <scope>NUCLEOTIDE SEQUENCE</scope>
    <source>
        <strain evidence="2">NIES-3786</strain>
    </source>
</reference>
<dbReference type="GO" id="GO:0016020">
    <property type="term" value="C:membrane"/>
    <property type="evidence" value="ECO:0007669"/>
    <property type="project" value="InterPro"/>
</dbReference>
<protein>
    <recommendedName>
        <fullName evidence="4">MATE family efflux transporter</fullName>
    </recommendedName>
</protein>
<sequence>MSESWGDGLALGQTSPSPSSKRALWQAELRSLAALALPVVIQTSAQQGMTVIDQVFLGHLGTAELGAAALANSYTNLMWFFLLGFATALDTLGSHAYGAGDRRWAGTALQQDRGWG</sequence>
<evidence type="ECO:0000256" key="1">
    <source>
        <dbReference type="ARBA" id="ARBA00010199"/>
    </source>
</evidence>
<dbReference type="EMBL" id="BNCP01000020">
    <property type="protein sequence ID" value="GIL81054.1"/>
    <property type="molecule type" value="Genomic_DNA"/>
</dbReference>
<organism evidence="2 3">
    <name type="scientific">Volvox reticuliferus</name>
    <dbReference type="NCBI Taxonomy" id="1737510"/>
    <lineage>
        <taxon>Eukaryota</taxon>
        <taxon>Viridiplantae</taxon>
        <taxon>Chlorophyta</taxon>
        <taxon>core chlorophytes</taxon>
        <taxon>Chlorophyceae</taxon>
        <taxon>CS clade</taxon>
        <taxon>Chlamydomonadales</taxon>
        <taxon>Volvocaceae</taxon>
        <taxon>Volvox</taxon>
    </lineage>
</organism>
<keyword evidence="3" id="KW-1185">Reference proteome</keyword>
<name>A0A8J4FR80_9CHLO</name>
<comment type="caution">
    <text evidence="2">The sequence shown here is derived from an EMBL/GenBank/DDBJ whole genome shotgun (WGS) entry which is preliminary data.</text>
</comment>
<evidence type="ECO:0008006" key="4">
    <source>
        <dbReference type="Google" id="ProtNLM"/>
    </source>
</evidence>
<dbReference type="OrthoDB" id="2126698at2759"/>
<comment type="similarity">
    <text evidence="1">Belongs to the multi antimicrobial extrusion (MATE) (TC 2.A.66.1) family.</text>
</comment>
<evidence type="ECO:0000313" key="2">
    <source>
        <dbReference type="EMBL" id="GIL81054.1"/>
    </source>
</evidence>
<proteinExistence type="inferred from homology"/>
<dbReference type="AlphaFoldDB" id="A0A8J4FR80"/>
<evidence type="ECO:0000313" key="3">
    <source>
        <dbReference type="Proteomes" id="UP000747110"/>
    </source>
</evidence>
<dbReference type="PANTHER" id="PTHR11206">
    <property type="entry name" value="MULTIDRUG RESISTANCE PROTEIN"/>
    <property type="match status" value="1"/>
</dbReference>
<dbReference type="GO" id="GO:0015297">
    <property type="term" value="F:antiporter activity"/>
    <property type="evidence" value="ECO:0007669"/>
    <property type="project" value="InterPro"/>
</dbReference>
<accession>A0A8J4FR80</accession>